<evidence type="ECO:0000313" key="2">
    <source>
        <dbReference type="Proteomes" id="UP000004079"/>
    </source>
</evidence>
<protein>
    <submittedName>
        <fullName evidence="1">Uncharacterized protein</fullName>
    </submittedName>
</protein>
<dbReference type="Proteomes" id="UP000004079">
    <property type="component" value="Unassembled WGS sequence"/>
</dbReference>
<evidence type="ECO:0000313" key="1">
    <source>
        <dbReference type="EMBL" id="EFB32235.1"/>
    </source>
</evidence>
<comment type="caution">
    <text evidence="1">The sequence shown here is derived from an EMBL/GenBank/DDBJ whole genome shotgun (WGS) entry which is preliminary data.</text>
</comment>
<sequence>MPTDRLAHFHDSLTPFLSFCHPSNCLPDKHIGFFHSSQGYITCKH</sequence>
<dbReference type="EMBL" id="ACUZ02000027">
    <property type="protein sequence ID" value="EFB32235.1"/>
    <property type="molecule type" value="Genomic_DNA"/>
</dbReference>
<dbReference type="STRING" id="649760.HMPREF0971_01515"/>
<organism evidence="1 2">
    <name type="scientific">Segatella oris F0302</name>
    <dbReference type="NCBI Taxonomy" id="649760"/>
    <lineage>
        <taxon>Bacteria</taxon>
        <taxon>Pseudomonadati</taxon>
        <taxon>Bacteroidota</taxon>
        <taxon>Bacteroidia</taxon>
        <taxon>Bacteroidales</taxon>
        <taxon>Prevotellaceae</taxon>
        <taxon>Segatella</taxon>
    </lineage>
</organism>
<accession>D1QRB1</accession>
<dbReference type="HOGENOM" id="CLU_3203585_0_0_10"/>
<reference evidence="1 2" key="1">
    <citation type="submission" date="2009-11" db="EMBL/GenBank/DDBJ databases">
        <authorList>
            <person name="Weinstock G."/>
            <person name="Sodergren E."/>
            <person name="Clifton S."/>
            <person name="Fulton L."/>
            <person name="Fulton B."/>
            <person name="Courtney L."/>
            <person name="Fronick C."/>
            <person name="Harrison M."/>
            <person name="Strong C."/>
            <person name="Farmer C."/>
            <person name="Delahaunty K."/>
            <person name="Markovic C."/>
            <person name="Hall O."/>
            <person name="Minx P."/>
            <person name="Tomlinson C."/>
            <person name="Mitreva M."/>
            <person name="Nelson J."/>
            <person name="Hou S."/>
            <person name="Wollam A."/>
            <person name="Pepin K.H."/>
            <person name="Johnson M."/>
            <person name="Bhonagiri V."/>
            <person name="Nash W.E."/>
            <person name="Warren W."/>
            <person name="Chinwalla A."/>
            <person name="Mardis E.R."/>
            <person name="Wilson R.K."/>
        </authorList>
    </citation>
    <scope>NUCLEOTIDE SEQUENCE [LARGE SCALE GENOMIC DNA]</scope>
    <source>
        <strain evidence="1 2">F0302</strain>
    </source>
</reference>
<dbReference type="AlphaFoldDB" id="D1QRB1"/>
<name>D1QRB1_9BACT</name>
<gene>
    <name evidence="1" type="ORF">HMPREF0971_01515</name>
</gene>
<proteinExistence type="predicted"/>